<accession>A0A0G3EPW9</accession>
<evidence type="ECO:0000313" key="6">
    <source>
        <dbReference type="Proteomes" id="UP000036700"/>
    </source>
</evidence>
<dbReference type="Pfam" id="PF01755">
    <property type="entry name" value="Glyco_transf_25"/>
    <property type="match status" value="1"/>
</dbReference>
<name>A0A0G3EPW9_9BURK</name>
<keyword evidence="6" id="KW-1185">Reference proteome</keyword>
<dbReference type="Proteomes" id="UP000036700">
    <property type="component" value="Chromosome"/>
</dbReference>
<comment type="pathway">
    <text evidence="2">Glycan metabolism; lacto-N-neotetraose biosynthesis.</text>
</comment>
<protein>
    <recommendedName>
        <fullName evidence="4">Glycosyl transferase family 25 domain-containing protein</fullName>
    </recommendedName>
</protein>
<keyword evidence="3" id="KW-0448">Lipopolysaccharide biosynthesis</keyword>
<evidence type="ECO:0000313" key="5">
    <source>
        <dbReference type="EMBL" id="AKJ69000.1"/>
    </source>
</evidence>
<evidence type="ECO:0000256" key="2">
    <source>
        <dbReference type="ARBA" id="ARBA00005222"/>
    </source>
</evidence>
<evidence type="ECO:0000256" key="1">
    <source>
        <dbReference type="ARBA" id="ARBA00005068"/>
    </source>
</evidence>
<dbReference type="KEGG" id="ptx:ABW99_13075"/>
<dbReference type="CDD" id="cd06532">
    <property type="entry name" value="Glyco_transf_25"/>
    <property type="match status" value="1"/>
</dbReference>
<dbReference type="AlphaFoldDB" id="A0A0G3EPW9"/>
<dbReference type="InterPro" id="IPR002654">
    <property type="entry name" value="Glyco_trans_25"/>
</dbReference>
<organism evidence="5 6">
    <name type="scientific">Pandoraea thiooxydans</name>
    <dbReference type="NCBI Taxonomy" id="445709"/>
    <lineage>
        <taxon>Bacteria</taxon>
        <taxon>Pseudomonadati</taxon>
        <taxon>Pseudomonadota</taxon>
        <taxon>Betaproteobacteria</taxon>
        <taxon>Burkholderiales</taxon>
        <taxon>Burkholderiaceae</taxon>
        <taxon>Pandoraea</taxon>
    </lineage>
</organism>
<feature type="domain" description="Glycosyl transferase family 25" evidence="4">
    <location>
        <begin position="6"/>
        <end position="106"/>
    </location>
</feature>
<dbReference type="UniPathway" id="UPA00820"/>
<proteinExistence type="predicted"/>
<dbReference type="STRING" id="445709.ABW99_13075"/>
<sequence>MPGLDGIYVLSVKSFTDRIAHIRKELGAQHLDFEFVFDHDAAELDPAVLARQFAADTQLSRAHCSLVLKHAEAWRRALSRGQRTILVLEDDVLLNRNFRAGLATALAAGRGLHDGWLIFLGGADTKVPDAFFLSKTPIFPLPLPTAEGYLTDAAAMARRIAWLDANRVDLPADHLINQIDEACGIGQYWLRSPVVEQGSVFGLFTSKLDRNRLKHSTVYNWLRYHWNKIRRRRLRGCWVKLRARLGG</sequence>
<dbReference type="PATRIC" id="fig|445709.3.peg.2772"/>
<dbReference type="GO" id="GO:0009103">
    <property type="term" value="P:lipopolysaccharide biosynthetic process"/>
    <property type="evidence" value="ECO:0007669"/>
    <property type="project" value="UniProtKB-KW"/>
</dbReference>
<evidence type="ECO:0000256" key="3">
    <source>
        <dbReference type="ARBA" id="ARBA00022985"/>
    </source>
</evidence>
<dbReference type="EMBL" id="CP011568">
    <property type="protein sequence ID" value="AKJ69000.1"/>
    <property type="molecule type" value="Genomic_DNA"/>
</dbReference>
<dbReference type="UniPathway" id="UPA00501"/>
<comment type="pathway">
    <text evidence="1">Bacterial outer membrane biogenesis; lipooligosaccharide biosynthesis.</text>
</comment>
<reference evidence="6" key="1">
    <citation type="submission" date="2015-06" db="EMBL/GenBank/DDBJ databases">
        <authorList>
            <person name="Lim Y.L."/>
            <person name="Ee R."/>
            <person name="Yong D."/>
            <person name="How K.Y."/>
            <person name="Yin W.F."/>
            <person name="Chan K.G."/>
        </authorList>
    </citation>
    <scope>NUCLEOTIDE SEQUENCE [LARGE SCALE GENOMIC DNA]</scope>
    <source>
        <strain evidence="6">DSM 25325</strain>
    </source>
</reference>
<evidence type="ECO:0000259" key="4">
    <source>
        <dbReference type="Pfam" id="PF01755"/>
    </source>
</evidence>
<gene>
    <name evidence="5" type="ORF">ABW99_13075</name>
</gene>